<dbReference type="InterPro" id="IPR037607">
    <property type="entry name" value="DGK"/>
</dbReference>
<dbReference type="PANTHER" id="PTHR11255:SF121">
    <property type="entry name" value="DIACYLGLYCEROL KINASE (ATP)"/>
    <property type="match status" value="1"/>
</dbReference>
<evidence type="ECO:0000259" key="8">
    <source>
        <dbReference type="PROSITE" id="PS50146"/>
    </source>
</evidence>
<dbReference type="InterPro" id="IPR000756">
    <property type="entry name" value="Diacylglycerol_kin_accessory"/>
</dbReference>
<dbReference type="Proteomes" id="UP001234581">
    <property type="component" value="Unassembled WGS sequence"/>
</dbReference>
<evidence type="ECO:0000256" key="4">
    <source>
        <dbReference type="ARBA" id="ARBA00022741"/>
    </source>
</evidence>
<comment type="similarity">
    <text evidence="1">Belongs to the eukaryotic diacylglycerol kinase family.</text>
</comment>
<dbReference type="PROSITE" id="PS50146">
    <property type="entry name" value="DAGK"/>
    <property type="match status" value="1"/>
</dbReference>
<dbReference type="GO" id="GO:0016020">
    <property type="term" value="C:membrane"/>
    <property type="evidence" value="ECO:0007669"/>
    <property type="project" value="TreeGrafter"/>
</dbReference>
<keyword evidence="10" id="KW-1185">Reference proteome</keyword>
<dbReference type="SUPFAM" id="SSF111331">
    <property type="entry name" value="NAD kinase/diacylglycerol kinase-like"/>
    <property type="match status" value="1"/>
</dbReference>
<feature type="domain" description="DAGKc" evidence="8">
    <location>
        <begin position="98"/>
        <end position="272"/>
    </location>
</feature>
<dbReference type="RefSeq" id="XP_058345172.1">
    <property type="nucleotide sequence ID" value="XM_058484184.1"/>
</dbReference>
<keyword evidence="4" id="KW-0547">Nucleotide-binding</keyword>
<evidence type="ECO:0000256" key="1">
    <source>
        <dbReference type="ARBA" id="ARBA00009280"/>
    </source>
</evidence>
<reference evidence="9 10" key="1">
    <citation type="submission" date="2023-03" db="EMBL/GenBank/DDBJ databases">
        <title>Genome sequence of Lichtheimia ornata CBS 291.66.</title>
        <authorList>
            <person name="Mohabir J.T."/>
            <person name="Shea T.P."/>
            <person name="Kurbessoian T."/>
            <person name="Berby B."/>
            <person name="Fontaine J."/>
            <person name="Livny J."/>
            <person name="Gnirke A."/>
            <person name="Stajich J.E."/>
            <person name="Cuomo C.A."/>
        </authorList>
    </citation>
    <scope>NUCLEOTIDE SEQUENCE [LARGE SCALE GENOMIC DNA]</scope>
    <source>
        <strain evidence="9">CBS 291.66</strain>
    </source>
</reference>
<evidence type="ECO:0000256" key="3">
    <source>
        <dbReference type="ARBA" id="ARBA00022679"/>
    </source>
</evidence>
<dbReference type="Gene3D" id="3.40.50.10330">
    <property type="entry name" value="Probable inorganic polyphosphate/atp-NAD kinase, domain 1"/>
    <property type="match status" value="1"/>
</dbReference>
<sequence length="564" mass="64275">MTASHHTFTYHHSSSLLDSPQHHHPSDDLLHLKPQHLSGPVGQDEVEQGSLSPVTTDSMSTSSCDDWPSSTTTPQQQQQQLHHASTHLVDNFVITKTAPSIYLFIFVNPLSGDEKGRELITLPIQHFRLRRLPEVQVQIHNILDKEDREAGMAEITRIASILDQLPPIPEGKLPHAVSQRHLQVWSAGGDGTVMSVVEMLASYHIDLDQVFFSCIPFGTGNDFSQVLGWGRTIPHRDILGHGLQHLETLVMERLLQSEPARLDIWQVEMTAHASGYVRLAGPDRRDGHDVAEVKPSNHGNTAHSLTRKMCNYMSIGVQGYVGSGFEKHRAGNRMANVLVYTIESAKWVFWRRFPPVTHFIESIVHGNEPVLKAPDPNTRHGHNNNDRDLPEMTNHPIDFVIQNIPHIWGREVDLWGEARSGLESVRRRSGPSDPSNWQPQRANDGRMEIMVIQNLISYFKKLANIRNHVSRLGQFETPFEIRFRDPKPQQPSSSWWRRSMWKRNRYERENVICIMCDGEFYVLKDPKSLTFSRHAQIWTLGRNDQQGVGRLVVDELGHNTNSHH</sequence>
<dbReference type="GO" id="GO:0005524">
    <property type="term" value="F:ATP binding"/>
    <property type="evidence" value="ECO:0007669"/>
    <property type="project" value="UniProtKB-KW"/>
</dbReference>
<dbReference type="EMBL" id="JARTCD010000014">
    <property type="protein sequence ID" value="KAJ8660259.1"/>
    <property type="molecule type" value="Genomic_DNA"/>
</dbReference>
<feature type="compositionally biased region" description="Basic and acidic residues" evidence="7">
    <location>
        <begin position="20"/>
        <end position="31"/>
    </location>
</feature>
<feature type="region of interest" description="Disordered" evidence="7">
    <location>
        <begin position="13"/>
        <end position="82"/>
    </location>
</feature>
<evidence type="ECO:0000256" key="6">
    <source>
        <dbReference type="ARBA" id="ARBA00022840"/>
    </source>
</evidence>
<accession>A0AAD7XX14</accession>
<gene>
    <name evidence="9" type="ORF">O0I10_004121</name>
</gene>
<dbReference type="EC" id="2.7.1.107" evidence="2"/>
<dbReference type="AlphaFoldDB" id="A0AAD7XX14"/>
<dbReference type="InterPro" id="IPR017438">
    <property type="entry name" value="ATP-NAD_kinase_N"/>
</dbReference>
<evidence type="ECO:0000313" key="10">
    <source>
        <dbReference type="Proteomes" id="UP001234581"/>
    </source>
</evidence>
<dbReference type="InterPro" id="IPR001206">
    <property type="entry name" value="Diacylglycerol_kinase_cat_dom"/>
</dbReference>
<evidence type="ECO:0000313" key="9">
    <source>
        <dbReference type="EMBL" id="KAJ8660259.1"/>
    </source>
</evidence>
<dbReference type="GO" id="GO:0007200">
    <property type="term" value="P:phospholipase C-activating G protein-coupled receptor signaling pathway"/>
    <property type="evidence" value="ECO:0007669"/>
    <property type="project" value="InterPro"/>
</dbReference>
<dbReference type="Pfam" id="PF00781">
    <property type="entry name" value="DAGK_cat"/>
    <property type="match status" value="1"/>
</dbReference>
<protein>
    <recommendedName>
        <fullName evidence="2">diacylglycerol kinase (ATP)</fullName>
        <ecNumber evidence="2">2.7.1.107</ecNumber>
    </recommendedName>
</protein>
<evidence type="ECO:0000256" key="7">
    <source>
        <dbReference type="SAM" id="MobiDB-lite"/>
    </source>
</evidence>
<keyword evidence="5" id="KW-0418">Kinase</keyword>
<comment type="caution">
    <text evidence="9">The sequence shown here is derived from an EMBL/GenBank/DDBJ whole genome shotgun (WGS) entry which is preliminary data.</text>
</comment>
<proteinExistence type="inferred from homology"/>
<dbReference type="SMART" id="SM00046">
    <property type="entry name" value="DAGKc"/>
    <property type="match status" value="1"/>
</dbReference>
<dbReference type="PANTHER" id="PTHR11255">
    <property type="entry name" value="DIACYLGLYCEROL KINASE"/>
    <property type="match status" value="1"/>
</dbReference>
<dbReference type="GO" id="GO:0004143">
    <property type="term" value="F:ATP-dependent diacylglycerol kinase activity"/>
    <property type="evidence" value="ECO:0007669"/>
    <property type="project" value="UniProtKB-EC"/>
</dbReference>
<dbReference type="GeneID" id="83211534"/>
<dbReference type="Pfam" id="PF00609">
    <property type="entry name" value="DAGK_acc"/>
    <property type="match status" value="1"/>
</dbReference>
<keyword evidence="6" id="KW-0067">ATP-binding</keyword>
<dbReference type="InterPro" id="IPR016064">
    <property type="entry name" value="NAD/diacylglycerol_kinase_sf"/>
</dbReference>
<name>A0AAD7XX14_9FUNG</name>
<organism evidence="9 10">
    <name type="scientific">Lichtheimia ornata</name>
    <dbReference type="NCBI Taxonomy" id="688661"/>
    <lineage>
        <taxon>Eukaryota</taxon>
        <taxon>Fungi</taxon>
        <taxon>Fungi incertae sedis</taxon>
        <taxon>Mucoromycota</taxon>
        <taxon>Mucoromycotina</taxon>
        <taxon>Mucoromycetes</taxon>
        <taxon>Mucorales</taxon>
        <taxon>Lichtheimiaceae</taxon>
        <taxon>Lichtheimia</taxon>
    </lineage>
</organism>
<keyword evidence="3" id="KW-0808">Transferase</keyword>
<feature type="compositionally biased region" description="Low complexity" evidence="7">
    <location>
        <begin position="55"/>
        <end position="80"/>
    </location>
</feature>
<evidence type="ECO:0000256" key="2">
    <source>
        <dbReference type="ARBA" id="ARBA00012133"/>
    </source>
</evidence>
<evidence type="ECO:0000256" key="5">
    <source>
        <dbReference type="ARBA" id="ARBA00022777"/>
    </source>
</evidence>